<dbReference type="Pfam" id="PF13193">
    <property type="entry name" value="AMP-binding_C"/>
    <property type="match status" value="1"/>
</dbReference>
<sequence length="490" mass="52728">MPPEEFPLCDVPKHFTALKPHTTAVRCDGDELTWADLHHESNRVAHGLLRSGVSAGSIVTLALPNGTDVIVSTFACYKVGVTPQPLSPKLTDTERDEILTLARPAAVVTDANNPRIAGGVTVDRLRELGATDEDLPTAIAPSWKAPTSGGSTGHPKIILSGGPATYRGFDATVWGIGPADRLLVPAPLHHNAPFATALAALFTGATVTLTKKFDPVGTLEEVARNSISWLYLVPTMMRRIHALPDDVKEQYDLSSLISVWHVAEPCPPWLKRAWIDWIGPKAVWELYGGTEAQAGCTVNGREWLAHPGSVGRVAWGEIKIVAADGTDVTSPRTPGEVYMRPEPGNPEPYRYIGAKPKALDGWESLGDLGEFDEDGYLYLHDRLSDTIIAGGVNIYPAEIENALLENASVLSSAVIGLPDPDLGNRVHAIVETSGDASVTVDAIAAHVSTRLAPHKRPTSIEIVHEPLRDDTGKMRRSALRAQRLEHAPTS</sequence>
<dbReference type="AlphaFoldDB" id="A0A839DXZ4"/>
<dbReference type="RefSeq" id="WP_328795946.1">
    <property type="nucleotide sequence ID" value="NZ_JACGWZ010000001.1"/>
</dbReference>
<evidence type="ECO:0000256" key="1">
    <source>
        <dbReference type="ARBA" id="ARBA00006432"/>
    </source>
</evidence>
<keyword evidence="6" id="KW-1185">Reference proteome</keyword>
<organism evidence="5 6">
    <name type="scientific">Halosaccharopolyspora lacisalsi</name>
    <dbReference type="NCBI Taxonomy" id="1000566"/>
    <lineage>
        <taxon>Bacteria</taxon>
        <taxon>Bacillati</taxon>
        <taxon>Actinomycetota</taxon>
        <taxon>Actinomycetes</taxon>
        <taxon>Pseudonocardiales</taxon>
        <taxon>Pseudonocardiaceae</taxon>
        <taxon>Halosaccharopolyspora</taxon>
    </lineage>
</organism>
<dbReference type="Gene3D" id="3.40.50.12780">
    <property type="entry name" value="N-terminal domain of ligase-like"/>
    <property type="match status" value="1"/>
</dbReference>
<dbReference type="Proteomes" id="UP000569329">
    <property type="component" value="Unassembled WGS sequence"/>
</dbReference>
<dbReference type="GO" id="GO:0031956">
    <property type="term" value="F:medium-chain fatty acid-CoA ligase activity"/>
    <property type="evidence" value="ECO:0007669"/>
    <property type="project" value="TreeGrafter"/>
</dbReference>
<dbReference type="InterPro" id="IPR025110">
    <property type="entry name" value="AMP-bd_C"/>
</dbReference>
<dbReference type="Pfam" id="PF00501">
    <property type="entry name" value="AMP-binding"/>
    <property type="match status" value="1"/>
</dbReference>
<evidence type="ECO:0000313" key="6">
    <source>
        <dbReference type="Proteomes" id="UP000569329"/>
    </source>
</evidence>
<name>A0A839DXZ4_9PSEU</name>
<evidence type="ECO:0000313" key="5">
    <source>
        <dbReference type="EMBL" id="MBA8824235.1"/>
    </source>
</evidence>
<protein>
    <submittedName>
        <fullName evidence="5">Bile acid-coenzyme A ligase</fullName>
    </submittedName>
</protein>
<dbReference type="InterPro" id="IPR042099">
    <property type="entry name" value="ANL_N_sf"/>
</dbReference>
<feature type="domain" description="AMP-binding enzyme C-terminal" evidence="4">
    <location>
        <begin position="398"/>
        <end position="465"/>
    </location>
</feature>
<accession>A0A839DXZ4</accession>
<comment type="similarity">
    <text evidence="1">Belongs to the ATP-dependent AMP-binding enzyme family.</text>
</comment>
<dbReference type="SUPFAM" id="SSF56801">
    <property type="entry name" value="Acetyl-CoA synthetase-like"/>
    <property type="match status" value="1"/>
</dbReference>
<gene>
    <name evidence="5" type="ORF">FHX42_001564</name>
</gene>
<dbReference type="GO" id="GO:0006631">
    <property type="term" value="P:fatty acid metabolic process"/>
    <property type="evidence" value="ECO:0007669"/>
    <property type="project" value="TreeGrafter"/>
</dbReference>
<dbReference type="PANTHER" id="PTHR43201:SF5">
    <property type="entry name" value="MEDIUM-CHAIN ACYL-COA LIGASE ACSF2, MITOCHONDRIAL"/>
    <property type="match status" value="1"/>
</dbReference>
<feature type="domain" description="AMP-dependent synthetase/ligase" evidence="3">
    <location>
        <begin position="18"/>
        <end position="340"/>
    </location>
</feature>
<evidence type="ECO:0000259" key="3">
    <source>
        <dbReference type="Pfam" id="PF00501"/>
    </source>
</evidence>
<proteinExistence type="inferred from homology"/>
<evidence type="ECO:0000256" key="2">
    <source>
        <dbReference type="ARBA" id="ARBA00022598"/>
    </source>
</evidence>
<reference evidence="5 6" key="1">
    <citation type="submission" date="2020-07" db="EMBL/GenBank/DDBJ databases">
        <title>Sequencing the genomes of 1000 actinobacteria strains.</title>
        <authorList>
            <person name="Klenk H.-P."/>
        </authorList>
    </citation>
    <scope>NUCLEOTIDE SEQUENCE [LARGE SCALE GENOMIC DNA]</scope>
    <source>
        <strain evidence="5 6">DSM 45975</strain>
    </source>
</reference>
<dbReference type="InterPro" id="IPR000873">
    <property type="entry name" value="AMP-dep_synth/lig_dom"/>
</dbReference>
<keyword evidence="2 5" id="KW-0436">Ligase</keyword>
<dbReference type="Gene3D" id="3.30.300.30">
    <property type="match status" value="1"/>
</dbReference>
<dbReference type="InterPro" id="IPR045851">
    <property type="entry name" value="AMP-bd_C_sf"/>
</dbReference>
<dbReference type="PANTHER" id="PTHR43201">
    <property type="entry name" value="ACYL-COA SYNTHETASE"/>
    <property type="match status" value="1"/>
</dbReference>
<comment type="caution">
    <text evidence="5">The sequence shown here is derived from an EMBL/GenBank/DDBJ whole genome shotgun (WGS) entry which is preliminary data.</text>
</comment>
<evidence type="ECO:0000259" key="4">
    <source>
        <dbReference type="Pfam" id="PF13193"/>
    </source>
</evidence>
<dbReference type="EMBL" id="JACGWZ010000001">
    <property type="protein sequence ID" value="MBA8824235.1"/>
    <property type="molecule type" value="Genomic_DNA"/>
</dbReference>